<comment type="caution">
    <text evidence="3">The sequence shown here is derived from an EMBL/GenBank/DDBJ whole genome shotgun (WGS) entry which is preliminary data.</text>
</comment>
<evidence type="ECO:0000256" key="1">
    <source>
        <dbReference type="SAM" id="MobiDB-lite"/>
    </source>
</evidence>
<evidence type="ECO:0000313" key="3">
    <source>
        <dbReference type="EMBL" id="RWS15059.1"/>
    </source>
</evidence>
<dbReference type="OrthoDB" id="6530888at2759"/>
<feature type="compositionally biased region" description="Low complexity" evidence="1">
    <location>
        <begin position="120"/>
        <end position="141"/>
    </location>
</feature>
<feature type="region of interest" description="Disordered" evidence="1">
    <location>
        <begin position="192"/>
        <end position="211"/>
    </location>
</feature>
<protein>
    <submittedName>
        <fullName evidence="3">Uncharacterized protein</fullName>
    </submittedName>
</protein>
<name>A0A443RIH3_9ACAR</name>
<feature type="compositionally biased region" description="Polar residues" evidence="1">
    <location>
        <begin position="200"/>
        <end position="211"/>
    </location>
</feature>
<reference evidence="3 4" key="1">
    <citation type="journal article" date="2018" name="Gigascience">
        <title>Genomes of trombidid mites reveal novel predicted allergens and laterally-transferred genes associated with secondary metabolism.</title>
        <authorList>
            <person name="Dong X."/>
            <person name="Chaisiri K."/>
            <person name="Xia D."/>
            <person name="Armstrong S.D."/>
            <person name="Fang Y."/>
            <person name="Donnelly M.J."/>
            <person name="Kadowaki T."/>
            <person name="McGarry J.W."/>
            <person name="Darby A.C."/>
            <person name="Makepeace B.L."/>
        </authorList>
    </citation>
    <scope>NUCLEOTIDE SEQUENCE [LARGE SCALE GENOMIC DNA]</scope>
    <source>
        <strain evidence="3">UoL-WK</strain>
    </source>
</reference>
<dbReference type="Proteomes" id="UP000285301">
    <property type="component" value="Unassembled WGS sequence"/>
</dbReference>
<sequence length="211" mass="22537">MIPRQLAERRLTPQQVSPHSVPGLASQLPLKRVSPKIVSNGCVDHSLADSNNHNSHSIGLLPKDSKPCVNGFVEPQALVCNGNSRANSVHTSAQYQYRQKALHEIRISLLPFMNNERPVSSASSASDSSSSPGQTSGIGSSISSASNQSYCNQTNTATISDAANGNLDCSSMHKKLAHILLTLGYSEDNCPEVSPRKKVTLQSVLPSAYSK</sequence>
<organism evidence="3 4">
    <name type="scientific">Dinothrombium tinctorium</name>
    <dbReference type="NCBI Taxonomy" id="1965070"/>
    <lineage>
        <taxon>Eukaryota</taxon>
        <taxon>Metazoa</taxon>
        <taxon>Ecdysozoa</taxon>
        <taxon>Arthropoda</taxon>
        <taxon>Chelicerata</taxon>
        <taxon>Arachnida</taxon>
        <taxon>Acari</taxon>
        <taxon>Acariformes</taxon>
        <taxon>Trombidiformes</taxon>
        <taxon>Prostigmata</taxon>
        <taxon>Anystina</taxon>
        <taxon>Parasitengona</taxon>
        <taxon>Trombidioidea</taxon>
        <taxon>Trombidiidae</taxon>
        <taxon>Dinothrombium</taxon>
    </lineage>
</organism>
<feature type="region of interest" description="Disordered" evidence="1">
    <location>
        <begin position="1"/>
        <end position="23"/>
    </location>
</feature>
<keyword evidence="4" id="KW-1185">Reference proteome</keyword>
<evidence type="ECO:0000313" key="4">
    <source>
        <dbReference type="Proteomes" id="UP000285301"/>
    </source>
</evidence>
<gene>
    <name evidence="2" type="ORF">B4U79_01936</name>
    <name evidence="3" type="ORF">B4U79_09323</name>
</gene>
<evidence type="ECO:0000313" key="2">
    <source>
        <dbReference type="EMBL" id="RWS14952.1"/>
    </source>
</evidence>
<feature type="compositionally biased region" description="Basic and acidic residues" evidence="1">
    <location>
        <begin position="1"/>
        <end position="11"/>
    </location>
</feature>
<accession>A0A443RIH3</accession>
<proteinExistence type="predicted"/>
<dbReference type="EMBL" id="NCKU01000583">
    <property type="protein sequence ID" value="RWS14952.1"/>
    <property type="molecule type" value="Genomic_DNA"/>
</dbReference>
<dbReference type="AlphaFoldDB" id="A0A443RIH3"/>
<dbReference type="EMBL" id="NCKU01000556">
    <property type="protein sequence ID" value="RWS15059.1"/>
    <property type="molecule type" value="Genomic_DNA"/>
</dbReference>
<reference evidence="3" key="2">
    <citation type="submission" date="2018-11" db="EMBL/GenBank/DDBJ databases">
        <title>Trombidioid mite genomics.</title>
        <authorList>
            <person name="Dong X."/>
        </authorList>
    </citation>
    <scope>NUCLEOTIDE SEQUENCE</scope>
    <source>
        <strain evidence="3">UoL-WK</strain>
    </source>
</reference>
<feature type="region of interest" description="Disordered" evidence="1">
    <location>
        <begin position="118"/>
        <end position="141"/>
    </location>
</feature>